<dbReference type="Pfam" id="PF01409">
    <property type="entry name" value="tRNA-synt_2d"/>
    <property type="match status" value="1"/>
</dbReference>
<dbReference type="InterPro" id="IPR002319">
    <property type="entry name" value="Phenylalanyl-tRNA_Synthase"/>
</dbReference>
<evidence type="ECO:0000256" key="12">
    <source>
        <dbReference type="ARBA" id="ARBA00023146"/>
    </source>
</evidence>
<comment type="caution">
    <text evidence="15">The sequence shown here is derived from an EMBL/GenBank/DDBJ whole genome shotgun (WGS) entry which is preliminary data.</text>
</comment>
<feature type="domain" description="Aminoacyl-transfer RNA synthetases class-II family profile" evidence="14">
    <location>
        <begin position="217"/>
        <end position="476"/>
    </location>
</feature>
<name>A0A5K1UDW4_ENTHI</name>
<evidence type="ECO:0000313" key="15">
    <source>
        <dbReference type="EMBL" id="GAT96521.1"/>
    </source>
</evidence>
<evidence type="ECO:0000256" key="9">
    <source>
        <dbReference type="ARBA" id="ARBA00022840"/>
    </source>
</evidence>
<keyword evidence="7" id="KW-0479">Metal-binding</keyword>
<dbReference type="VEuPathDB" id="AmoebaDB:EHI8A_183320"/>
<evidence type="ECO:0000256" key="1">
    <source>
        <dbReference type="ARBA" id="ARBA00001946"/>
    </source>
</evidence>
<keyword evidence="12 15" id="KW-0030">Aminoacyl-tRNA synthetase</keyword>
<sequence>MSAKDLILSSLEKEPQIESAYEFAEKNKLAYDNSFIGAIRSLDAAGIIISEMKKVTKQTVSANAEDVLKNGSEEFRLFNLIKKEGTPKAEVEHLPFYRTGFAEAMKLKLIKINGPNLIRIVDTFEDSIQKSLKEVLGGRVATKNEEVIFKRRKFLRQETITDYVLKQGPSFNKRSKPVANLTAEMLLNGSWKDANWKEYNFNALGVYPKGGSRHQLSKVRMNFKNIFLEMGFEEMKTDMYVESSFWNFDSLYQPQQHPARDAQDTFFLSEPATTSSADMNPDYVAKVKKVHTTGDFGSIGWRSDWKVEEAQKTILRTHTTAVSSRTLAKLAADAIAKGEPFKPIKCFSIDRVFRNETVDQTHLAEFHQIEGFIADRNIGLPQLIAVIREFFTKMGLPDVRFKPAYNPYTEPSMEIFAYHPGLGKFVEVGNSGVFRPEMLRTMGVPEDITVIAWGFGLERPTMISYGIKSIRSIFGPKTDLDFIKNSEICTYGI</sequence>
<dbReference type="AlphaFoldDB" id="A0A5K1UDW4"/>
<dbReference type="Pfam" id="PF18553">
    <property type="entry name" value="PheRS_DBD3"/>
    <property type="match status" value="1"/>
</dbReference>
<proteinExistence type="inferred from homology"/>
<dbReference type="GO" id="GO:0006432">
    <property type="term" value="P:phenylalanyl-tRNA aminoacylation"/>
    <property type="evidence" value="ECO:0007669"/>
    <property type="project" value="InterPro"/>
</dbReference>
<dbReference type="GO" id="GO:0000049">
    <property type="term" value="F:tRNA binding"/>
    <property type="evidence" value="ECO:0007669"/>
    <property type="project" value="InterPro"/>
</dbReference>
<dbReference type="VEuPathDB" id="AmoebaDB:EHI7A_163660"/>
<dbReference type="GO" id="GO:0005524">
    <property type="term" value="F:ATP binding"/>
    <property type="evidence" value="ECO:0007669"/>
    <property type="project" value="UniProtKB-KW"/>
</dbReference>
<keyword evidence="6" id="KW-0436">Ligase</keyword>
<dbReference type="FunFam" id="3.30.930.10:FF:000178">
    <property type="entry name" value="Phenylalanyl-tRNA synthetase subunit alpha"/>
    <property type="match status" value="1"/>
</dbReference>
<accession>A0A5K1UDW4</accession>
<dbReference type="InterPro" id="IPR040725">
    <property type="entry name" value="PheRS_DBD3"/>
</dbReference>
<evidence type="ECO:0000256" key="6">
    <source>
        <dbReference type="ARBA" id="ARBA00022598"/>
    </source>
</evidence>
<dbReference type="VEuPathDB" id="AmoebaDB:EHI5A_203180"/>
<evidence type="ECO:0000256" key="10">
    <source>
        <dbReference type="ARBA" id="ARBA00022842"/>
    </source>
</evidence>
<keyword evidence="8" id="KW-0547">Nucleotide-binding</keyword>
<dbReference type="GO" id="GO:0004826">
    <property type="term" value="F:phenylalanine-tRNA ligase activity"/>
    <property type="evidence" value="ECO:0007669"/>
    <property type="project" value="UniProtKB-EC"/>
</dbReference>
<keyword evidence="10" id="KW-0460">Magnesium</keyword>
<evidence type="ECO:0000256" key="8">
    <source>
        <dbReference type="ARBA" id="ARBA00022741"/>
    </source>
</evidence>
<evidence type="ECO:0000256" key="11">
    <source>
        <dbReference type="ARBA" id="ARBA00022917"/>
    </source>
</evidence>
<dbReference type="Gene3D" id="3.30.930.10">
    <property type="entry name" value="Bira Bifunctional Protein, Domain 2"/>
    <property type="match status" value="1"/>
</dbReference>
<dbReference type="NCBIfam" id="TIGR00468">
    <property type="entry name" value="pheS"/>
    <property type="match status" value="1"/>
</dbReference>
<dbReference type="Gene3D" id="3.30.1370.240">
    <property type="match status" value="1"/>
</dbReference>
<comment type="similarity">
    <text evidence="3">Belongs to the class-II aminoacyl-tRNA synthetase family. Phe-tRNA synthetase alpha subunit type 2 subfamily.</text>
</comment>
<dbReference type="CDD" id="cd00496">
    <property type="entry name" value="PheRS_alpha_core"/>
    <property type="match status" value="1"/>
</dbReference>
<keyword evidence="5" id="KW-0963">Cytoplasm</keyword>
<protein>
    <recommendedName>
        <fullName evidence="4">phenylalanine--tRNA ligase</fullName>
        <ecNumber evidence="4">6.1.1.20</ecNumber>
    </recommendedName>
    <alternativeName>
        <fullName evidence="13">Phenylalanyl-tRNA synthetase alpha subunit</fullName>
    </alternativeName>
</protein>
<dbReference type="NCBIfam" id="NF003210">
    <property type="entry name" value="PRK04172.1"/>
    <property type="match status" value="1"/>
</dbReference>
<evidence type="ECO:0000256" key="2">
    <source>
        <dbReference type="ARBA" id="ARBA00004496"/>
    </source>
</evidence>
<dbReference type="Gene3D" id="1.10.10.2320">
    <property type="match status" value="1"/>
</dbReference>
<dbReference type="InterPro" id="IPR004529">
    <property type="entry name" value="Phe-tRNA-synth_IIc_asu"/>
</dbReference>
<comment type="subcellular location">
    <subcellularLocation>
        <location evidence="2">Cytoplasm</location>
    </subcellularLocation>
</comment>
<evidence type="ECO:0000256" key="7">
    <source>
        <dbReference type="ARBA" id="ARBA00022723"/>
    </source>
</evidence>
<dbReference type="Proteomes" id="UP000078387">
    <property type="component" value="Unassembled WGS sequence"/>
</dbReference>
<dbReference type="EC" id="6.1.1.20" evidence="4"/>
<dbReference type="GO" id="GO:0005829">
    <property type="term" value="C:cytosol"/>
    <property type="evidence" value="ECO:0007669"/>
    <property type="project" value="TreeGrafter"/>
</dbReference>
<evidence type="ECO:0000256" key="3">
    <source>
        <dbReference type="ARBA" id="ARBA00006703"/>
    </source>
</evidence>
<evidence type="ECO:0000313" key="16">
    <source>
        <dbReference type="Proteomes" id="UP000078387"/>
    </source>
</evidence>
<comment type="cofactor">
    <cofactor evidence="1">
        <name>Mg(2+)</name>
        <dbReference type="ChEBI" id="CHEBI:18420"/>
    </cofactor>
</comment>
<reference evidence="15 16" key="1">
    <citation type="submission" date="2016-05" db="EMBL/GenBank/DDBJ databases">
        <title>First whole genome sequencing of Entamoeba histolytica HM1:IMSS-clone-6.</title>
        <authorList>
            <person name="Mukherjee Avik.K."/>
            <person name="Izumyama S."/>
            <person name="Nakada-Tsukui K."/>
            <person name="Nozaki T."/>
        </authorList>
    </citation>
    <scope>NUCLEOTIDE SEQUENCE [LARGE SCALE GENOMIC DNA]</scope>
    <source>
        <strain evidence="15 16">HM1:IMSS clone 6</strain>
    </source>
</reference>
<organism evidence="15 16">
    <name type="scientific">Entamoeba histolytica</name>
    <dbReference type="NCBI Taxonomy" id="5759"/>
    <lineage>
        <taxon>Eukaryota</taxon>
        <taxon>Amoebozoa</taxon>
        <taxon>Evosea</taxon>
        <taxon>Archamoebae</taxon>
        <taxon>Mastigamoebida</taxon>
        <taxon>Entamoebidae</taxon>
        <taxon>Entamoeba</taxon>
    </lineage>
</organism>
<dbReference type="InterPro" id="IPR045864">
    <property type="entry name" value="aa-tRNA-synth_II/BPL/LPL"/>
</dbReference>
<gene>
    <name evidence="15" type="ORF">CL6EHI_078230</name>
</gene>
<keyword evidence="9" id="KW-0067">ATP-binding</keyword>
<dbReference type="SUPFAM" id="SSF55681">
    <property type="entry name" value="Class II aaRS and biotin synthetases"/>
    <property type="match status" value="1"/>
</dbReference>
<evidence type="ECO:0000256" key="4">
    <source>
        <dbReference type="ARBA" id="ARBA00012814"/>
    </source>
</evidence>
<dbReference type="Gene3D" id="1.10.10.2330">
    <property type="match status" value="1"/>
</dbReference>
<dbReference type="EMBL" id="BDEQ01000001">
    <property type="protein sequence ID" value="GAT96521.1"/>
    <property type="molecule type" value="Genomic_DNA"/>
</dbReference>
<evidence type="ECO:0000256" key="5">
    <source>
        <dbReference type="ARBA" id="ARBA00022490"/>
    </source>
</evidence>
<dbReference type="PROSITE" id="PS50862">
    <property type="entry name" value="AA_TRNA_LIGASE_II"/>
    <property type="match status" value="1"/>
</dbReference>
<dbReference type="GO" id="GO:0009328">
    <property type="term" value="C:phenylalanine-tRNA ligase complex"/>
    <property type="evidence" value="ECO:0007669"/>
    <property type="project" value="TreeGrafter"/>
</dbReference>
<dbReference type="PANTHER" id="PTHR11538:SF40">
    <property type="entry name" value="PHENYLALANINE--TRNA LIGASE ALPHA SUBUNIT"/>
    <property type="match status" value="1"/>
</dbReference>
<dbReference type="VEuPathDB" id="AmoebaDB:KM1_263490"/>
<dbReference type="OMA" id="QIEGWVM"/>
<dbReference type="VEuPathDB" id="AmoebaDB:EHI_078230"/>
<evidence type="ECO:0000259" key="14">
    <source>
        <dbReference type="PROSITE" id="PS50862"/>
    </source>
</evidence>
<keyword evidence="11" id="KW-0648">Protein biosynthesis</keyword>
<dbReference type="InterPro" id="IPR006195">
    <property type="entry name" value="aa-tRNA-synth_II"/>
</dbReference>
<dbReference type="GO" id="GO:0046872">
    <property type="term" value="F:metal ion binding"/>
    <property type="evidence" value="ECO:0007669"/>
    <property type="project" value="UniProtKB-KW"/>
</dbReference>
<evidence type="ECO:0000256" key="13">
    <source>
        <dbReference type="ARBA" id="ARBA00030612"/>
    </source>
</evidence>
<dbReference type="PANTHER" id="PTHR11538">
    <property type="entry name" value="PHENYLALANYL-TRNA SYNTHETASE"/>
    <property type="match status" value="1"/>
</dbReference>